<comment type="caution">
    <text evidence="1">The sequence shown here is derived from an EMBL/GenBank/DDBJ whole genome shotgun (WGS) entry which is preliminary data.</text>
</comment>
<dbReference type="EMBL" id="MU394316">
    <property type="protein sequence ID" value="KAI6086403.1"/>
    <property type="molecule type" value="Genomic_DNA"/>
</dbReference>
<evidence type="ECO:0000313" key="2">
    <source>
        <dbReference type="Proteomes" id="UP001497680"/>
    </source>
</evidence>
<dbReference type="Proteomes" id="UP001497680">
    <property type="component" value="Unassembled WGS sequence"/>
</dbReference>
<sequence length="504" mass="54504">MYASGSLAVLTSTIWIALLWCSYGVDIAAATAASSVDLAPILTNQQWSSNTTISFVGSPEFFSVTERWTTFSAPTYVAAVSPDTEEDLIKVVKLATSHKIPFLATGGRHGYTTTLGNLQNGLAIDLSRLNSLALDTTAQTLTVGPGVTVGEVFDPLYNAGFDIQTGSAPCPSLIGVTLGGGVGQYQGIYGLIADALISVRMVTANGEHIDVSRDSHPDLFWAVRGAGTNFGIVTSATYKVHPLADDGDVFVAEFLVAAEKSSEYFETLESMSPLPAGLSSIMLVNFNTTTNQTQVQVHWAYKGHENEGRAALAPILDLDIEATSIAVVPWNKLIGSAFGGVIDSICRDNITRDLYSWNMKNYSASTYTTSFSKMDDYFAKHPGGRSSVLQFEFFPNQAMAAVPADETAFPWRDTTGYINFNMLFDGGDNATEAASIALGLELRDDLVATSGYPELTVFINYAHGDEKIEQIYGREKLPRLASLKNIWDPNHFFSYNNGLPNQYP</sequence>
<gene>
    <name evidence="1" type="ORF">F4821DRAFT_238647</name>
</gene>
<evidence type="ECO:0000313" key="1">
    <source>
        <dbReference type="EMBL" id="KAI6086403.1"/>
    </source>
</evidence>
<proteinExistence type="predicted"/>
<protein>
    <submittedName>
        <fullName evidence="1">FAD-binding domain-containing protein</fullName>
    </submittedName>
</protein>
<name>A0ACC0D184_9PEZI</name>
<organism evidence="1 2">
    <name type="scientific">Hypoxylon rubiginosum</name>
    <dbReference type="NCBI Taxonomy" id="110542"/>
    <lineage>
        <taxon>Eukaryota</taxon>
        <taxon>Fungi</taxon>
        <taxon>Dikarya</taxon>
        <taxon>Ascomycota</taxon>
        <taxon>Pezizomycotina</taxon>
        <taxon>Sordariomycetes</taxon>
        <taxon>Xylariomycetidae</taxon>
        <taxon>Xylariales</taxon>
        <taxon>Hypoxylaceae</taxon>
        <taxon>Hypoxylon</taxon>
    </lineage>
</organism>
<reference evidence="1 2" key="1">
    <citation type="journal article" date="2022" name="New Phytol.">
        <title>Ecological generalism drives hyperdiversity of secondary metabolite gene clusters in xylarialean endophytes.</title>
        <authorList>
            <person name="Franco M.E.E."/>
            <person name="Wisecaver J.H."/>
            <person name="Arnold A.E."/>
            <person name="Ju Y.M."/>
            <person name="Slot J.C."/>
            <person name="Ahrendt S."/>
            <person name="Moore L.P."/>
            <person name="Eastman K.E."/>
            <person name="Scott K."/>
            <person name="Konkel Z."/>
            <person name="Mondo S.J."/>
            <person name="Kuo A."/>
            <person name="Hayes R.D."/>
            <person name="Haridas S."/>
            <person name="Andreopoulos B."/>
            <person name="Riley R."/>
            <person name="LaButti K."/>
            <person name="Pangilinan J."/>
            <person name="Lipzen A."/>
            <person name="Amirebrahimi M."/>
            <person name="Yan J."/>
            <person name="Adam C."/>
            <person name="Keymanesh K."/>
            <person name="Ng V."/>
            <person name="Louie K."/>
            <person name="Northen T."/>
            <person name="Drula E."/>
            <person name="Henrissat B."/>
            <person name="Hsieh H.M."/>
            <person name="Youens-Clark K."/>
            <person name="Lutzoni F."/>
            <person name="Miadlikowska J."/>
            <person name="Eastwood D.C."/>
            <person name="Hamelin R.C."/>
            <person name="Grigoriev I.V."/>
            <person name="U'Ren J.M."/>
        </authorList>
    </citation>
    <scope>NUCLEOTIDE SEQUENCE [LARGE SCALE GENOMIC DNA]</scope>
    <source>
        <strain evidence="1 2">ER1909</strain>
    </source>
</reference>
<keyword evidence="2" id="KW-1185">Reference proteome</keyword>
<accession>A0ACC0D184</accession>